<feature type="chain" id="PRO_5037815792" evidence="2">
    <location>
        <begin position="29"/>
        <end position="260"/>
    </location>
</feature>
<dbReference type="Pfam" id="PF09608">
    <property type="entry name" value="Alph_Pro_TM"/>
    <property type="match status" value="1"/>
</dbReference>
<keyword evidence="1" id="KW-0472">Membrane</keyword>
<name>A0A974PUQ2_9HYPH</name>
<dbReference type="KEGG" id="xdi:EZH22_09660"/>
<dbReference type="Proteomes" id="UP000596427">
    <property type="component" value="Chromosome"/>
</dbReference>
<evidence type="ECO:0000256" key="1">
    <source>
        <dbReference type="SAM" id="Phobius"/>
    </source>
</evidence>
<dbReference type="EMBL" id="CP063362">
    <property type="protein sequence ID" value="QRG09573.1"/>
    <property type="molecule type" value="Genomic_DNA"/>
</dbReference>
<feature type="transmembrane region" description="Helical" evidence="1">
    <location>
        <begin position="236"/>
        <end position="257"/>
    </location>
</feature>
<keyword evidence="1" id="KW-1133">Transmembrane helix</keyword>
<dbReference type="PROSITE" id="PS51257">
    <property type="entry name" value="PROKAR_LIPOPROTEIN"/>
    <property type="match status" value="1"/>
</dbReference>
<evidence type="ECO:0000313" key="3">
    <source>
        <dbReference type="EMBL" id="QRG09573.1"/>
    </source>
</evidence>
<organism evidence="3 4">
    <name type="scientific">Xanthobacter dioxanivorans</name>
    <dbReference type="NCBI Taxonomy" id="2528964"/>
    <lineage>
        <taxon>Bacteria</taxon>
        <taxon>Pseudomonadati</taxon>
        <taxon>Pseudomonadota</taxon>
        <taxon>Alphaproteobacteria</taxon>
        <taxon>Hyphomicrobiales</taxon>
        <taxon>Xanthobacteraceae</taxon>
        <taxon>Xanthobacter</taxon>
    </lineage>
</organism>
<accession>A0A974PUQ2</accession>
<gene>
    <name evidence="3" type="ORF">EZH22_09660</name>
</gene>
<evidence type="ECO:0000313" key="4">
    <source>
        <dbReference type="Proteomes" id="UP000596427"/>
    </source>
</evidence>
<protein>
    <submittedName>
        <fullName evidence="3">TIGR02186 family protein</fullName>
    </submittedName>
</protein>
<keyword evidence="2" id="KW-0732">Signal</keyword>
<sequence length="260" mass="27712">MAVISRRLAGALVAAGLACGAAPGLARADRLVLSVSQPEVRITSGFTGADLVLFGVAEPEGATGAADVVVTVRGPRETFITWRKTRILGLWVNSDSRTFLEVPAFLSVQSSRPTAEMAGADALRAGQIGLERNIFMQRVGTDFADSVPTDLFRSAFLRIQSAQGFYGENPRGVSFLAPNVFRSEISIPGTAPLGRYEIEVALLRAGRVSATATTTFNVQKTGFEQKIAEFSQHNGLLYGLAVALGSLVVGFFGNLLFRKE</sequence>
<keyword evidence="4" id="KW-1185">Reference proteome</keyword>
<feature type="signal peptide" evidence="2">
    <location>
        <begin position="1"/>
        <end position="28"/>
    </location>
</feature>
<reference evidence="3 4" key="1">
    <citation type="submission" date="2020-10" db="EMBL/GenBank/DDBJ databases">
        <title>Degradation of 1,4-Dioxane by Xanthobacter sp. YN2, via a Novel Group-2 Soluble Di-Iron Monooxygenase.</title>
        <authorList>
            <person name="Ma F."/>
            <person name="Wang Y."/>
            <person name="Yang J."/>
            <person name="Guo H."/>
            <person name="Su D."/>
            <person name="Yu L."/>
        </authorList>
    </citation>
    <scope>NUCLEOTIDE SEQUENCE [LARGE SCALE GENOMIC DNA]</scope>
    <source>
        <strain evidence="3 4">YN2</strain>
    </source>
</reference>
<proteinExistence type="predicted"/>
<evidence type="ECO:0000256" key="2">
    <source>
        <dbReference type="SAM" id="SignalP"/>
    </source>
</evidence>
<dbReference type="AlphaFoldDB" id="A0A974PUQ2"/>
<dbReference type="InterPro" id="IPR019088">
    <property type="entry name" value="CHP02186-rel_TM"/>
</dbReference>
<keyword evidence="1" id="KW-0812">Transmembrane</keyword>